<comment type="caution">
    <text evidence="1">The sequence shown here is derived from an EMBL/GenBank/DDBJ whole genome shotgun (WGS) entry which is preliminary data.</text>
</comment>
<dbReference type="EMBL" id="MTKT01002492">
    <property type="protein sequence ID" value="OWM79233.1"/>
    <property type="molecule type" value="Genomic_DNA"/>
</dbReference>
<evidence type="ECO:0000313" key="1">
    <source>
        <dbReference type="EMBL" id="OWM79233.1"/>
    </source>
</evidence>
<sequence>MQTVPLSLNTIAVSENEQDKVYHFDLCVQEAEFHSEVATALCSIRSTLSPVRRLIDCSCFPLIPQTIDSPRIHSSLLVQFLNTLIRKEPERSRPGIRTCLTHMETLGYPQTEQAAGVLNRKKLCSGGTCRTGSLQFPDFWKHNSIQFRGRSSVLVGHVELEAFSSRISGSTIASNFEVSGSPEFRTLDVADPADVKTRFGLMLSTGALLDLEFQDSFGMLLAMISLPYRLLIDYCRKILKVGTQRLKDVYVLKSSAVERAEEFQTSLASEFPQLSSCTETVG</sequence>
<organism evidence="1 2">
    <name type="scientific">Punica granatum</name>
    <name type="common">Pomegranate</name>
    <dbReference type="NCBI Taxonomy" id="22663"/>
    <lineage>
        <taxon>Eukaryota</taxon>
        <taxon>Viridiplantae</taxon>
        <taxon>Streptophyta</taxon>
        <taxon>Embryophyta</taxon>
        <taxon>Tracheophyta</taxon>
        <taxon>Spermatophyta</taxon>
        <taxon>Magnoliopsida</taxon>
        <taxon>eudicotyledons</taxon>
        <taxon>Gunneridae</taxon>
        <taxon>Pentapetalae</taxon>
        <taxon>rosids</taxon>
        <taxon>malvids</taxon>
        <taxon>Myrtales</taxon>
        <taxon>Lythraceae</taxon>
        <taxon>Punica</taxon>
    </lineage>
</organism>
<gene>
    <name evidence="1" type="ORF">CDL15_Pgr003405</name>
</gene>
<evidence type="ECO:0000313" key="2">
    <source>
        <dbReference type="Proteomes" id="UP000197138"/>
    </source>
</evidence>
<dbReference type="Proteomes" id="UP000197138">
    <property type="component" value="Unassembled WGS sequence"/>
</dbReference>
<reference evidence="2" key="1">
    <citation type="journal article" date="2017" name="Plant J.">
        <title>The pomegranate (Punica granatum L.) genome and the genomics of punicalagin biosynthesis.</title>
        <authorList>
            <person name="Qin G."/>
            <person name="Xu C."/>
            <person name="Ming R."/>
            <person name="Tang H."/>
            <person name="Guyot R."/>
            <person name="Kramer E.M."/>
            <person name="Hu Y."/>
            <person name="Yi X."/>
            <person name="Qi Y."/>
            <person name="Xu X."/>
            <person name="Gao Z."/>
            <person name="Pan H."/>
            <person name="Jian J."/>
            <person name="Tian Y."/>
            <person name="Yue Z."/>
            <person name="Xu Y."/>
        </authorList>
    </citation>
    <scope>NUCLEOTIDE SEQUENCE [LARGE SCALE GENOMIC DNA]</scope>
    <source>
        <strain evidence="2">cv. Dabenzi</strain>
    </source>
</reference>
<name>A0A218X2Q5_PUNGR</name>
<proteinExistence type="predicted"/>
<protein>
    <submittedName>
        <fullName evidence="1">Uncharacterized protein</fullName>
    </submittedName>
</protein>
<dbReference type="AlphaFoldDB" id="A0A218X2Q5"/>
<accession>A0A218X2Q5</accession>